<evidence type="ECO:0000259" key="8">
    <source>
        <dbReference type="Pfam" id="PF01432"/>
    </source>
</evidence>
<name>A0A5C6S475_9RHOB</name>
<dbReference type="EMBL" id="VOPL01000004">
    <property type="protein sequence ID" value="TXB68631.1"/>
    <property type="molecule type" value="Genomic_DNA"/>
</dbReference>
<dbReference type="GO" id="GO:0006508">
    <property type="term" value="P:proteolysis"/>
    <property type="evidence" value="ECO:0007669"/>
    <property type="project" value="UniProtKB-KW"/>
</dbReference>
<dbReference type="GO" id="GO:0004222">
    <property type="term" value="F:metalloendopeptidase activity"/>
    <property type="evidence" value="ECO:0007669"/>
    <property type="project" value="InterPro"/>
</dbReference>
<accession>A0A5C6S475</accession>
<gene>
    <name evidence="9" type="ORF">FQV27_11635</name>
</gene>
<dbReference type="PANTHER" id="PTHR43660">
    <property type="entry name" value="DIPEPTIDYL CARBOXYPEPTIDASE"/>
    <property type="match status" value="1"/>
</dbReference>
<dbReference type="CDD" id="cd06456">
    <property type="entry name" value="M3A_DCP"/>
    <property type="match status" value="1"/>
</dbReference>
<dbReference type="Gene3D" id="1.10.1370.10">
    <property type="entry name" value="Neurolysin, domain 3"/>
    <property type="match status" value="1"/>
</dbReference>
<proteinExistence type="inferred from homology"/>
<evidence type="ECO:0000313" key="10">
    <source>
        <dbReference type="Proteomes" id="UP000321562"/>
    </source>
</evidence>
<evidence type="ECO:0000313" key="9">
    <source>
        <dbReference type="EMBL" id="TXB68631.1"/>
    </source>
</evidence>
<dbReference type="Gene3D" id="1.10.1370.40">
    <property type="match status" value="1"/>
</dbReference>
<keyword evidence="3 7" id="KW-0479">Metal-binding</keyword>
<evidence type="ECO:0000256" key="2">
    <source>
        <dbReference type="ARBA" id="ARBA00022670"/>
    </source>
</evidence>
<dbReference type="GO" id="GO:0046872">
    <property type="term" value="F:metal ion binding"/>
    <property type="evidence" value="ECO:0007669"/>
    <property type="project" value="UniProtKB-UniRule"/>
</dbReference>
<dbReference type="SUPFAM" id="SSF55486">
    <property type="entry name" value="Metalloproteases ('zincins'), catalytic domain"/>
    <property type="match status" value="1"/>
</dbReference>
<dbReference type="RefSeq" id="WP_147098619.1">
    <property type="nucleotide sequence ID" value="NZ_JBHUFH010000012.1"/>
</dbReference>
<dbReference type="OrthoDB" id="9773538at2"/>
<dbReference type="InterPro" id="IPR001567">
    <property type="entry name" value="Pept_M3A_M3B_dom"/>
</dbReference>
<comment type="caution">
    <text evidence="9">The sequence shown here is derived from an EMBL/GenBank/DDBJ whole genome shotgun (WGS) entry which is preliminary data.</text>
</comment>
<evidence type="ECO:0000256" key="4">
    <source>
        <dbReference type="ARBA" id="ARBA00022801"/>
    </source>
</evidence>
<organism evidence="9 10">
    <name type="scientific">Paracoccus aurantiacus</name>
    <dbReference type="NCBI Taxonomy" id="2599412"/>
    <lineage>
        <taxon>Bacteria</taxon>
        <taxon>Pseudomonadati</taxon>
        <taxon>Pseudomonadota</taxon>
        <taxon>Alphaproteobacteria</taxon>
        <taxon>Rhodobacterales</taxon>
        <taxon>Paracoccaceae</taxon>
        <taxon>Paracoccus</taxon>
    </lineage>
</organism>
<evidence type="ECO:0000256" key="6">
    <source>
        <dbReference type="ARBA" id="ARBA00023049"/>
    </source>
</evidence>
<dbReference type="Pfam" id="PF01432">
    <property type="entry name" value="Peptidase_M3"/>
    <property type="match status" value="1"/>
</dbReference>
<keyword evidence="10" id="KW-1185">Reference proteome</keyword>
<feature type="domain" description="Peptidase M3A/M3B catalytic" evidence="8">
    <location>
        <begin position="226"/>
        <end position="675"/>
    </location>
</feature>
<keyword evidence="4 7" id="KW-0378">Hydrolase</keyword>
<dbReference type="InterPro" id="IPR045090">
    <property type="entry name" value="Pept_M3A_M3B"/>
</dbReference>
<comment type="cofactor">
    <cofactor evidence="7">
        <name>Zn(2+)</name>
        <dbReference type="ChEBI" id="CHEBI:29105"/>
    </cofactor>
    <text evidence="7">Binds 1 zinc ion.</text>
</comment>
<dbReference type="InterPro" id="IPR024077">
    <property type="entry name" value="Neurolysin/TOP_dom2"/>
</dbReference>
<evidence type="ECO:0000256" key="1">
    <source>
        <dbReference type="ARBA" id="ARBA00006040"/>
    </source>
</evidence>
<dbReference type="GO" id="GO:0004180">
    <property type="term" value="F:carboxypeptidase activity"/>
    <property type="evidence" value="ECO:0007669"/>
    <property type="project" value="TreeGrafter"/>
</dbReference>
<keyword evidence="6 7" id="KW-0482">Metalloprotease</keyword>
<keyword evidence="5 7" id="KW-0862">Zinc</keyword>
<comment type="similarity">
    <text evidence="1 7">Belongs to the peptidase M3 family.</text>
</comment>
<keyword evidence="2 7" id="KW-0645">Protease</keyword>
<dbReference type="Proteomes" id="UP000321562">
    <property type="component" value="Unassembled WGS sequence"/>
</dbReference>
<dbReference type="PANTHER" id="PTHR43660:SF1">
    <property type="entry name" value="DIPEPTIDYL CARBOXYPEPTIDASE"/>
    <property type="match status" value="1"/>
</dbReference>
<dbReference type="InterPro" id="IPR034005">
    <property type="entry name" value="M3A_DCP"/>
</dbReference>
<evidence type="ECO:0000256" key="5">
    <source>
        <dbReference type="ARBA" id="ARBA00022833"/>
    </source>
</evidence>
<dbReference type="Gene3D" id="3.40.390.10">
    <property type="entry name" value="Collagenase (Catalytic Domain)"/>
    <property type="match status" value="1"/>
</dbReference>
<dbReference type="InterPro" id="IPR024079">
    <property type="entry name" value="MetalloPept_cat_dom_sf"/>
</dbReference>
<protein>
    <submittedName>
        <fullName evidence="9">M3 family metallopeptidase</fullName>
    </submittedName>
</protein>
<dbReference type="AlphaFoldDB" id="A0A5C6S475"/>
<dbReference type="GO" id="GO:0005829">
    <property type="term" value="C:cytosol"/>
    <property type="evidence" value="ECO:0007669"/>
    <property type="project" value="TreeGrafter"/>
</dbReference>
<evidence type="ECO:0000256" key="7">
    <source>
        <dbReference type="RuleBase" id="RU003435"/>
    </source>
</evidence>
<evidence type="ECO:0000256" key="3">
    <source>
        <dbReference type="ARBA" id="ARBA00022723"/>
    </source>
</evidence>
<reference evidence="9 10" key="1">
    <citation type="submission" date="2019-08" db="EMBL/GenBank/DDBJ databases">
        <authorList>
            <person name="Ye J."/>
        </authorList>
    </citation>
    <scope>NUCLEOTIDE SEQUENCE [LARGE SCALE GENOMIC DNA]</scope>
    <source>
        <strain evidence="9 10">TK008</strain>
    </source>
</reference>
<sequence>MTNDAYRELTDWSGIHGLPRFDLIRDEDFAPAMDRALADADAAIEAIAANPEPPSFQNTVAALETAEQPLNNLCAVFYTLTGVDSNERREALSREFAPILAAHGSKVSMDRRLYDRVAAVFEGADALPPQDRRVTELALRSFRRAGAGLDGDARARMAAIRQRLAVLQTQFGQNVLADERDLVMQVPDDRLSGLPDWLLTAMRAAAAERGRDGQIVTLSRSLIVPFLQYSDDRDLREAAWRAWVARGSGEGAGGAATDNNAIVAEILALRHERAQLLGYEDFAAYKLEPEMAGTAERVEELLTEVWNAAKKRADSDGAELARMLQQDGVNAELAPWDWRYYAERKRRAEHDLDEAEVKPYLTLDAMREAVFDVANRLFRLEFEPFDAPLWSPDARAWRVMRDGQEMAIFIADDFARPSKRSGAWCGALRYQHKIGDGQRAIVVNVCNFTPPAKPGAPAFLSWDDAGTLFHEFGHALHHILSDVHWPSISGTSVARDFVELPSQLYEHWLEQPEVLDQHARHAETGAALPADLRDRIIAAGNADQGFSTLEYLQSALVDLGFHRGEPPADPMARQAEILAELDAPTAIPMRHATPHFGHVFSGDGYSAGYYSYLWSEVMDADAFEAFREAGDIFDPETARRLEASILSRGDSAPADDLWIEFREQKPGIKPLLSGRGLI</sequence>